<accession>A0A9D9N9J3</accession>
<evidence type="ECO:0000259" key="7">
    <source>
        <dbReference type="PROSITE" id="PS51900"/>
    </source>
</evidence>
<keyword evidence="4" id="KW-0233">DNA recombination</keyword>
<comment type="caution">
    <text evidence="8">The sequence shown here is derived from an EMBL/GenBank/DDBJ whole genome shotgun (WGS) entry which is preliminary data.</text>
</comment>
<dbReference type="InterPro" id="IPR025269">
    <property type="entry name" value="SAM-like_dom"/>
</dbReference>
<dbReference type="InterPro" id="IPR044068">
    <property type="entry name" value="CB"/>
</dbReference>
<reference evidence="8" key="1">
    <citation type="submission" date="2020-10" db="EMBL/GenBank/DDBJ databases">
        <authorList>
            <person name="Gilroy R."/>
        </authorList>
    </citation>
    <scope>NUCLEOTIDE SEQUENCE</scope>
    <source>
        <strain evidence="8">10037</strain>
    </source>
</reference>
<dbReference type="InterPro" id="IPR002104">
    <property type="entry name" value="Integrase_catalytic"/>
</dbReference>
<evidence type="ECO:0000256" key="4">
    <source>
        <dbReference type="ARBA" id="ARBA00023172"/>
    </source>
</evidence>
<gene>
    <name evidence="8" type="ORF">IAB93_05505</name>
</gene>
<evidence type="ECO:0000256" key="2">
    <source>
        <dbReference type="ARBA" id="ARBA00022908"/>
    </source>
</evidence>
<evidence type="ECO:0000256" key="1">
    <source>
        <dbReference type="ARBA" id="ARBA00008857"/>
    </source>
</evidence>
<comment type="similarity">
    <text evidence="1">Belongs to the 'phage' integrase family.</text>
</comment>
<dbReference type="Gene3D" id="1.10.150.130">
    <property type="match status" value="1"/>
</dbReference>
<evidence type="ECO:0000259" key="6">
    <source>
        <dbReference type="PROSITE" id="PS51898"/>
    </source>
</evidence>
<protein>
    <submittedName>
        <fullName evidence="8">Site-specific integrase</fullName>
    </submittedName>
</protein>
<keyword evidence="3 5" id="KW-0238">DNA-binding</keyword>
<dbReference type="GO" id="GO:0006310">
    <property type="term" value="P:DNA recombination"/>
    <property type="evidence" value="ECO:0007669"/>
    <property type="project" value="UniProtKB-KW"/>
</dbReference>
<feature type="domain" description="Core-binding (CB)" evidence="7">
    <location>
        <begin position="105"/>
        <end position="185"/>
    </location>
</feature>
<dbReference type="InterPro" id="IPR010998">
    <property type="entry name" value="Integrase_recombinase_N"/>
</dbReference>
<evidence type="ECO:0000313" key="9">
    <source>
        <dbReference type="Proteomes" id="UP000823597"/>
    </source>
</evidence>
<name>A0A9D9N9J3_9BACT</name>
<dbReference type="PROSITE" id="PS51898">
    <property type="entry name" value="TYR_RECOMBINASE"/>
    <property type="match status" value="1"/>
</dbReference>
<dbReference type="PANTHER" id="PTHR30349:SF64">
    <property type="entry name" value="PROPHAGE INTEGRASE INTD-RELATED"/>
    <property type="match status" value="1"/>
</dbReference>
<evidence type="ECO:0000256" key="3">
    <source>
        <dbReference type="ARBA" id="ARBA00023125"/>
    </source>
</evidence>
<dbReference type="GO" id="GO:0015074">
    <property type="term" value="P:DNA integration"/>
    <property type="evidence" value="ECO:0007669"/>
    <property type="project" value="UniProtKB-KW"/>
</dbReference>
<dbReference type="InterPro" id="IPR013762">
    <property type="entry name" value="Integrase-like_cat_sf"/>
</dbReference>
<dbReference type="GO" id="GO:0003677">
    <property type="term" value="F:DNA binding"/>
    <property type="evidence" value="ECO:0007669"/>
    <property type="project" value="UniProtKB-UniRule"/>
</dbReference>
<dbReference type="CDD" id="cd01185">
    <property type="entry name" value="INTN1_C_like"/>
    <property type="match status" value="1"/>
</dbReference>
<evidence type="ECO:0000313" key="8">
    <source>
        <dbReference type="EMBL" id="MBO8465436.1"/>
    </source>
</evidence>
<reference evidence="8" key="2">
    <citation type="journal article" date="2021" name="PeerJ">
        <title>Extensive microbial diversity within the chicken gut microbiome revealed by metagenomics and culture.</title>
        <authorList>
            <person name="Gilroy R."/>
            <person name="Ravi A."/>
            <person name="Getino M."/>
            <person name="Pursley I."/>
            <person name="Horton D.L."/>
            <person name="Alikhan N.F."/>
            <person name="Baker D."/>
            <person name="Gharbi K."/>
            <person name="Hall N."/>
            <person name="Watson M."/>
            <person name="Adriaenssens E.M."/>
            <person name="Foster-Nyarko E."/>
            <person name="Jarju S."/>
            <person name="Secka A."/>
            <person name="Antonio M."/>
            <person name="Oren A."/>
            <person name="Chaudhuri R.R."/>
            <person name="La Ragione R."/>
            <person name="Hildebrand F."/>
            <person name="Pallen M.J."/>
        </authorList>
    </citation>
    <scope>NUCLEOTIDE SEQUENCE</scope>
    <source>
        <strain evidence="8">10037</strain>
    </source>
</reference>
<dbReference type="AlphaFoldDB" id="A0A9D9N9J3"/>
<dbReference type="PROSITE" id="PS51900">
    <property type="entry name" value="CB"/>
    <property type="match status" value="1"/>
</dbReference>
<organism evidence="8 9">
    <name type="scientific">Candidatus Merdivivens pullistercoris</name>
    <dbReference type="NCBI Taxonomy" id="2840873"/>
    <lineage>
        <taxon>Bacteria</taxon>
        <taxon>Pseudomonadati</taxon>
        <taxon>Bacteroidota</taxon>
        <taxon>Bacteroidia</taxon>
        <taxon>Bacteroidales</taxon>
        <taxon>Muribaculaceae</taxon>
        <taxon>Muribaculaceae incertae sedis</taxon>
        <taxon>Candidatus Merdivivens</taxon>
    </lineage>
</organism>
<dbReference type="Pfam" id="PF13102">
    <property type="entry name" value="Phage_int_SAM_5"/>
    <property type="match status" value="1"/>
</dbReference>
<keyword evidence="2" id="KW-0229">DNA integration</keyword>
<evidence type="ECO:0000256" key="5">
    <source>
        <dbReference type="PROSITE-ProRule" id="PRU01248"/>
    </source>
</evidence>
<dbReference type="InterPro" id="IPR011010">
    <property type="entry name" value="DNA_brk_join_enz"/>
</dbReference>
<feature type="domain" description="Tyr recombinase" evidence="6">
    <location>
        <begin position="206"/>
        <end position="386"/>
    </location>
</feature>
<dbReference type="SUPFAM" id="SSF56349">
    <property type="entry name" value="DNA breaking-rejoining enzymes"/>
    <property type="match status" value="1"/>
</dbReference>
<dbReference type="InterPro" id="IPR035386">
    <property type="entry name" value="Arm-DNA-bind_5"/>
</dbReference>
<dbReference type="Gene3D" id="1.10.443.10">
    <property type="entry name" value="Intergrase catalytic core"/>
    <property type="match status" value="1"/>
</dbReference>
<dbReference type="Pfam" id="PF17293">
    <property type="entry name" value="Arm-DNA-bind_5"/>
    <property type="match status" value="1"/>
</dbReference>
<dbReference type="EMBL" id="JADIME010000058">
    <property type="protein sequence ID" value="MBO8465436.1"/>
    <property type="molecule type" value="Genomic_DNA"/>
</dbReference>
<dbReference type="Proteomes" id="UP000823597">
    <property type="component" value="Unassembled WGS sequence"/>
</dbReference>
<dbReference type="InterPro" id="IPR050090">
    <property type="entry name" value="Tyrosine_recombinase_XerCD"/>
</dbReference>
<dbReference type="PANTHER" id="PTHR30349">
    <property type="entry name" value="PHAGE INTEGRASE-RELATED"/>
    <property type="match status" value="1"/>
</dbReference>
<proteinExistence type="inferred from homology"/>
<dbReference type="Pfam" id="PF00589">
    <property type="entry name" value="Phage_integrase"/>
    <property type="match status" value="1"/>
</dbReference>
<sequence length="398" mass="46586">MEKILYSLVFNRKGQLLKDGTAQIHICAYRNGKRKYIKTGIRIRPEQWDKKRKRLKSNVPNFMIKNEYLTKSIEEIEQYELDRLVKGESISLDELKKAADKTSRHSLTDFMKNEIIHNNSISKGTKRIYISCLHRLQEYKHDVCFEDVTYSFIVGFENYLRSMGLNNNSIGKHLKTFRTMLHRACNYGIIPNADHFKNYKFKKNPTTRTYLTPQEIEAMQNIRLDERNLNYVRDMYMFSVYTGLRFSDVKKVKPADIQEIDGNKYLVLTMEKTKEPLRLPIYQLFNGKSIEIIDKYFHGETCCLFPRYDNEEANKLLKIVASRAGITYKKMTFHTARHTTATYLIYKGVPLAVVQKILGHTSINTTQIYAKVMDMTTENELKKAFGEQTPQQIPETGS</sequence>